<dbReference type="GO" id="GO:0004527">
    <property type="term" value="F:exonuclease activity"/>
    <property type="evidence" value="ECO:0007669"/>
    <property type="project" value="UniProtKB-KW"/>
</dbReference>
<name>A0A198A9E9_9BACL</name>
<keyword evidence="2" id="KW-0540">Nuclease</keyword>
<dbReference type="InterPro" id="IPR001130">
    <property type="entry name" value="TatD-like"/>
</dbReference>
<keyword evidence="4 8" id="KW-0378">Hydrolase</keyword>
<keyword evidence="6" id="KW-0460">Magnesium</keyword>
<evidence type="ECO:0000313" key="8">
    <source>
        <dbReference type="EMBL" id="OAS17802.1"/>
    </source>
</evidence>
<evidence type="ECO:0000256" key="3">
    <source>
        <dbReference type="ARBA" id="ARBA00022723"/>
    </source>
</evidence>
<keyword evidence="3 7" id="KW-0479">Metal-binding</keyword>
<feature type="binding site" evidence="7">
    <location>
        <position position="132"/>
    </location>
    <ligand>
        <name>a divalent metal cation</name>
        <dbReference type="ChEBI" id="CHEBI:60240"/>
        <label>2</label>
    </ligand>
</feature>
<gene>
    <name evidence="8" type="ORF">A8708_27650</name>
</gene>
<dbReference type="InterPro" id="IPR050891">
    <property type="entry name" value="TatD-type_Hydrolase"/>
</dbReference>
<accession>A0A198A9E9</accession>
<reference evidence="8 9" key="1">
    <citation type="submission" date="2016-05" db="EMBL/GenBank/DDBJ databases">
        <title>Paenibacillus sp. 1ZS3-15 nov., isolated from the rhizosphere soil.</title>
        <authorList>
            <person name="Zhang X.X."/>
            <person name="Zhang J."/>
        </authorList>
    </citation>
    <scope>NUCLEOTIDE SEQUENCE [LARGE SCALE GENOMIC DNA]</scope>
    <source>
        <strain evidence="8 9">1ZS3-15</strain>
    </source>
</reference>
<keyword evidence="9" id="KW-1185">Reference proteome</keyword>
<feature type="binding site" evidence="7">
    <location>
        <position position="157"/>
    </location>
    <ligand>
        <name>a divalent metal cation</name>
        <dbReference type="ChEBI" id="CHEBI:60240"/>
        <label>2</label>
    </ligand>
</feature>
<proteinExistence type="predicted"/>
<dbReference type="RefSeq" id="WP_068664738.1">
    <property type="nucleotide sequence ID" value="NZ_LYPB01000069.1"/>
</dbReference>
<dbReference type="PROSITE" id="PS01091">
    <property type="entry name" value="TATD_3"/>
    <property type="match status" value="1"/>
</dbReference>
<feature type="binding site" evidence="7">
    <location>
        <position position="208"/>
    </location>
    <ligand>
        <name>a divalent metal cation</name>
        <dbReference type="ChEBI" id="CHEBI:60240"/>
        <label>1</label>
    </ligand>
</feature>
<dbReference type="SUPFAM" id="SSF51556">
    <property type="entry name" value="Metallo-dependent hydrolases"/>
    <property type="match status" value="1"/>
</dbReference>
<dbReference type="Gene3D" id="3.20.20.140">
    <property type="entry name" value="Metal-dependent hydrolases"/>
    <property type="match status" value="1"/>
</dbReference>
<sequence length="264" mass="29623">MTNPLIDIGVNLMHRSFDGDREDVVARAIEAGVTPLIMTGTSLRSSDEASRYASKFPGKLFSTAGIHPHDTRNCKAHTIDKLRQMAKLPQVVAIGECGLDYNRDFSPRDVQRKWFEEQIGLACELQMPLFLHEREAHDDFMRIMKPYTGSLNKAVVHCFTGSLQELQAYLQLGFYIGITGWICDERRGKHLRELVKKIPLDRLMLETDAPFLTPRDLPVKPQDGRNEPVFLPHIAVTVAACLGLTVEEVAVATARTTMGFFGIN</sequence>
<evidence type="ECO:0000256" key="1">
    <source>
        <dbReference type="ARBA" id="ARBA00022490"/>
    </source>
</evidence>
<dbReference type="FunFam" id="3.20.20.140:FF:000018">
    <property type="entry name" value="3'-5' ssDNA/RNA exonuclease TatD"/>
    <property type="match status" value="1"/>
</dbReference>
<evidence type="ECO:0000313" key="9">
    <source>
        <dbReference type="Proteomes" id="UP000078454"/>
    </source>
</evidence>
<keyword evidence="1" id="KW-0963">Cytoplasm</keyword>
<dbReference type="PANTHER" id="PTHR10060">
    <property type="entry name" value="TATD FAMILY DEOXYRIBONUCLEASE"/>
    <property type="match status" value="1"/>
</dbReference>
<dbReference type="Proteomes" id="UP000078454">
    <property type="component" value="Unassembled WGS sequence"/>
</dbReference>
<dbReference type="OrthoDB" id="9810005at2"/>
<evidence type="ECO:0000256" key="2">
    <source>
        <dbReference type="ARBA" id="ARBA00022722"/>
    </source>
</evidence>
<feature type="binding site" evidence="7">
    <location>
        <position position="96"/>
    </location>
    <ligand>
        <name>a divalent metal cation</name>
        <dbReference type="ChEBI" id="CHEBI:60240"/>
        <label>1</label>
    </ligand>
</feature>
<dbReference type="AlphaFoldDB" id="A0A198A9E9"/>
<dbReference type="InterPro" id="IPR032466">
    <property type="entry name" value="Metal_Hydrolase"/>
</dbReference>
<organism evidence="8 9">
    <name type="scientific">Paenibacillus oryzisoli</name>
    <dbReference type="NCBI Taxonomy" id="1850517"/>
    <lineage>
        <taxon>Bacteria</taxon>
        <taxon>Bacillati</taxon>
        <taxon>Bacillota</taxon>
        <taxon>Bacilli</taxon>
        <taxon>Bacillales</taxon>
        <taxon>Paenibacillaceae</taxon>
        <taxon>Paenibacillus</taxon>
    </lineage>
</organism>
<dbReference type="PROSITE" id="PS01090">
    <property type="entry name" value="TATD_2"/>
    <property type="match status" value="1"/>
</dbReference>
<dbReference type="PIRSF" id="PIRSF005902">
    <property type="entry name" value="DNase_TatD"/>
    <property type="match status" value="1"/>
</dbReference>
<dbReference type="CDD" id="cd01310">
    <property type="entry name" value="TatD_DNAse"/>
    <property type="match status" value="1"/>
</dbReference>
<keyword evidence="5" id="KW-0269">Exonuclease</keyword>
<evidence type="ECO:0000256" key="5">
    <source>
        <dbReference type="ARBA" id="ARBA00022839"/>
    </source>
</evidence>
<evidence type="ECO:0000256" key="6">
    <source>
        <dbReference type="ARBA" id="ARBA00022842"/>
    </source>
</evidence>
<dbReference type="GO" id="GO:0046872">
    <property type="term" value="F:metal ion binding"/>
    <property type="evidence" value="ECO:0007669"/>
    <property type="project" value="UniProtKB-KW"/>
</dbReference>
<dbReference type="STRING" id="1850517.A8708_27650"/>
<evidence type="ECO:0000256" key="4">
    <source>
        <dbReference type="ARBA" id="ARBA00022801"/>
    </source>
</evidence>
<evidence type="ECO:0000256" key="7">
    <source>
        <dbReference type="PIRSR" id="PIRSR005902-1"/>
    </source>
</evidence>
<dbReference type="InterPro" id="IPR018228">
    <property type="entry name" value="DNase_TatD-rel_CS"/>
</dbReference>
<comment type="caution">
    <text evidence="8">The sequence shown here is derived from an EMBL/GenBank/DDBJ whole genome shotgun (WGS) entry which is preliminary data.</text>
</comment>
<dbReference type="PANTHER" id="PTHR10060:SF15">
    <property type="entry name" value="DEOXYRIBONUCLEASE TATDN1"/>
    <property type="match status" value="1"/>
</dbReference>
<protein>
    <submittedName>
        <fullName evidence="8">Hydrolase TatD</fullName>
    </submittedName>
</protein>
<dbReference type="Pfam" id="PF01026">
    <property type="entry name" value="TatD_DNase"/>
    <property type="match status" value="1"/>
</dbReference>
<dbReference type="EMBL" id="LYPB01000069">
    <property type="protein sequence ID" value="OAS17802.1"/>
    <property type="molecule type" value="Genomic_DNA"/>
</dbReference>